<feature type="domain" description="Ig-like" evidence="4">
    <location>
        <begin position="22"/>
        <end position="126"/>
    </location>
</feature>
<sequence>MCWLLAGCCGLALISISVAPDPAVQITQKPRFYGVKTRRNVTIGCLSTQDLLPAKVQWFKADTYDEEVLNRREIEKEKKYIFFNSNPQQRFLFISNVGIEDNGVYFCKLNDTWGPGTELQVVRPITLPQALHRTNMKDGLIILQGLVLAGCIAAVVLRRQQLLEKNDSIYEEPDTDHIYEGLAIETCGGDLYEELTVYAQVDGAEGAEAPWE</sequence>
<dbReference type="PANTHER" id="PTHR14334">
    <property type="entry name" value="B-CELL ANTIGEN RECEPTOR COMPLEX-ASSOCIATED PROTEIN"/>
    <property type="match status" value="1"/>
</dbReference>
<organism evidence="5 6">
    <name type="scientific">Zoarces viviparus</name>
    <name type="common">Viviparous eelpout</name>
    <name type="synonym">Blennius viviparus</name>
    <dbReference type="NCBI Taxonomy" id="48416"/>
    <lineage>
        <taxon>Eukaryota</taxon>
        <taxon>Metazoa</taxon>
        <taxon>Chordata</taxon>
        <taxon>Craniata</taxon>
        <taxon>Vertebrata</taxon>
        <taxon>Euteleostomi</taxon>
        <taxon>Actinopterygii</taxon>
        <taxon>Neopterygii</taxon>
        <taxon>Teleostei</taxon>
        <taxon>Neoteleostei</taxon>
        <taxon>Acanthomorphata</taxon>
        <taxon>Eupercaria</taxon>
        <taxon>Perciformes</taxon>
        <taxon>Cottioidei</taxon>
        <taxon>Zoarcales</taxon>
        <taxon>Zoarcidae</taxon>
        <taxon>Zoarcinae</taxon>
        <taxon>Zoarces</taxon>
    </lineage>
</organism>
<protein>
    <recommendedName>
        <fullName evidence="4">Ig-like domain-containing protein</fullName>
    </recommendedName>
</protein>
<feature type="transmembrane region" description="Helical" evidence="2">
    <location>
        <begin position="139"/>
        <end position="157"/>
    </location>
</feature>
<dbReference type="PANTHER" id="PTHR14334:SF2">
    <property type="entry name" value="B-CELL ANTIGEN RECEPTOR COMPLEX-ASSOCIATED PROTEIN BETA CHAIN"/>
    <property type="match status" value="1"/>
</dbReference>
<keyword evidence="2" id="KW-0472">Membrane</keyword>
<dbReference type="InterPro" id="IPR003599">
    <property type="entry name" value="Ig_sub"/>
</dbReference>
<evidence type="ECO:0000313" key="6">
    <source>
        <dbReference type="Proteomes" id="UP001488805"/>
    </source>
</evidence>
<name>A0AAW1F5A8_ZOAVI</name>
<accession>A0AAW1F5A8</accession>
<keyword evidence="2" id="KW-0812">Transmembrane</keyword>
<dbReference type="PROSITE" id="PS50835">
    <property type="entry name" value="IG_LIKE"/>
    <property type="match status" value="1"/>
</dbReference>
<keyword evidence="1" id="KW-0393">Immunoglobulin domain</keyword>
<dbReference type="AlphaFoldDB" id="A0AAW1F5A8"/>
<evidence type="ECO:0000259" key="4">
    <source>
        <dbReference type="PROSITE" id="PS50835"/>
    </source>
</evidence>
<gene>
    <name evidence="5" type="ORF">VZT92_011609</name>
</gene>
<dbReference type="Gene3D" id="2.60.40.10">
    <property type="entry name" value="Immunoglobulins"/>
    <property type="match status" value="1"/>
</dbReference>
<dbReference type="InterPro" id="IPR007110">
    <property type="entry name" value="Ig-like_dom"/>
</dbReference>
<dbReference type="GO" id="GO:0009897">
    <property type="term" value="C:external side of plasma membrane"/>
    <property type="evidence" value="ECO:0007669"/>
    <property type="project" value="TreeGrafter"/>
</dbReference>
<comment type="caution">
    <text evidence="5">The sequence shown here is derived from an EMBL/GenBank/DDBJ whole genome shotgun (WGS) entry which is preliminary data.</text>
</comment>
<dbReference type="SMART" id="SM00409">
    <property type="entry name" value="IG"/>
    <property type="match status" value="1"/>
</dbReference>
<evidence type="ECO:0000256" key="3">
    <source>
        <dbReference type="SAM" id="SignalP"/>
    </source>
</evidence>
<evidence type="ECO:0000313" key="5">
    <source>
        <dbReference type="EMBL" id="KAK9530076.1"/>
    </source>
</evidence>
<feature type="signal peptide" evidence="3">
    <location>
        <begin position="1"/>
        <end position="19"/>
    </location>
</feature>
<dbReference type="InterPro" id="IPR013783">
    <property type="entry name" value="Ig-like_fold"/>
</dbReference>
<dbReference type="SUPFAM" id="SSF48726">
    <property type="entry name" value="Immunoglobulin"/>
    <property type="match status" value="1"/>
</dbReference>
<dbReference type="GO" id="GO:0019815">
    <property type="term" value="C:B cell receptor complex"/>
    <property type="evidence" value="ECO:0007669"/>
    <property type="project" value="TreeGrafter"/>
</dbReference>
<dbReference type="Pfam" id="PF00047">
    <property type="entry name" value="ig"/>
    <property type="match status" value="1"/>
</dbReference>
<dbReference type="Proteomes" id="UP001488805">
    <property type="component" value="Unassembled WGS sequence"/>
</dbReference>
<dbReference type="CDD" id="cd00099">
    <property type="entry name" value="IgV"/>
    <property type="match status" value="1"/>
</dbReference>
<dbReference type="InterPro" id="IPR036179">
    <property type="entry name" value="Ig-like_dom_sf"/>
</dbReference>
<dbReference type="GO" id="GO:0030183">
    <property type="term" value="P:B cell differentiation"/>
    <property type="evidence" value="ECO:0007669"/>
    <property type="project" value="TreeGrafter"/>
</dbReference>
<dbReference type="GO" id="GO:0050853">
    <property type="term" value="P:B cell receptor signaling pathway"/>
    <property type="evidence" value="ECO:0007669"/>
    <property type="project" value="TreeGrafter"/>
</dbReference>
<dbReference type="EMBL" id="JBCEZU010000100">
    <property type="protein sequence ID" value="KAK9530076.1"/>
    <property type="molecule type" value="Genomic_DNA"/>
</dbReference>
<reference evidence="5 6" key="1">
    <citation type="journal article" date="2024" name="Genome Biol. Evol.">
        <title>Chromosome-level genome assembly of the viviparous eelpout Zoarces viviparus.</title>
        <authorList>
            <person name="Fuhrmann N."/>
            <person name="Brasseur M.V."/>
            <person name="Bakowski C.E."/>
            <person name="Podsiadlowski L."/>
            <person name="Prost S."/>
            <person name="Krehenwinkel H."/>
            <person name="Mayer C."/>
        </authorList>
    </citation>
    <scope>NUCLEOTIDE SEQUENCE [LARGE SCALE GENOMIC DNA]</scope>
    <source>
        <strain evidence="5">NO-MEL_2022_Ind0_liver</strain>
    </source>
</reference>
<evidence type="ECO:0000256" key="1">
    <source>
        <dbReference type="ARBA" id="ARBA00023319"/>
    </source>
</evidence>
<evidence type="ECO:0000256" key="2">
    <source>
        <dbReference type="SAM" id="Phobius"/>
    </source>
</evidence>
<dbReference type="InterPro" id="IPR013151">
    <property type="entry name" value="Immunoglobulin_dom"/>
</dbReference>
<keyword evidence="6" id="KW-1185">Reference proteome</keyword>
<keyword evidence="2" id="KW-1133">Transmembrane helix</keyword>
<feature type="chain" id="PRO_5043519721" description="Ig-like domain-containing protein" evidence="3">
    <location>
        <begin position="20"/>
        <end position="212"/>
    </location>
</feature>
<proteinExistence type="predicted"/>
<keyword evidence="3" id="KW-0732">Signal</keyword>